<accession>A0ABM9BGN3</accession>
<dbReference type="EMBL" id="CAKMAB010000027">
    <property type="protein sequence ID" value="CAH1057987.1"/>
    <property type="molecule type" value="Genomic_DNA"/>
</dbReference>
<gene>
    <name evidence="1" type="ORF">PAECIP111894_04160</name>
</gene>
<keyword evidence="2" id="KW-1185">Reference proteome</keyword>
<evidence type="ECO:0000313" key="2">
    <source>
        <dbReference type="Proteomes" id="UP000838749"/>
    </source>
</evidence>
<reference evidence="1" key="1">
    <citation type="submission" date="2021-12" db="EMBL/GenBank/DDBJ databases">
        <authorList>
            <person name="Criscuolo A."/>
        </authorList>
    </citation>
    <scope>NUCLEOTIDE SEQUENCE</scope>
    <source>
        <strain evidence="1">CIP111894</strain>
    </source>
</reference>
<evidence type="ECO:0000313" key="1">
    <source>
        <dbReference type="EMBL" id="CAH1057987.1"/>
    </source>
</evidence>
<dbReference type="RefSeq" id="WP_234539185.1">
    <property type="nucleotide sequence ID" value="NZ_CAKMAB010000027.1"/>
</dbReference>
<dbReference type="Proteomes" id="UP000838749">
    <property type="component" value="Unassembled WGS sequence"/>
</dbReference>
<protein>
    <submittedName>
        <fullName evidence="1">Uncharacterized protein</fullName>
    </submittedName>
</protein>
<name>A0ABM9BGN3_9BACL</name>
<sequence length="170" mass="19310">MFHEDTKNNIVYRTDNVNYYLTIIDDGMNKSISHLLLHNSQLLNRYSIKTDTFDPDKYMGGFKDLVKTADAKGLKPVDYAVRVVLETEFFDDPKNKMFEMLCTRKLGLGLAVMYKVYDANFNDVSVAWNTANQSFYFTTTSETAINNKTEGSYTKPFTQTGNTTVGSNGI</sequence>
<organism evidence="1 2">
    <name type="scientific">Paenibacillus pseudetheri</name>
    <dbReference type="NCBI Taxonomy" id="2897682"/>
    <lineage>
        <taxon>Bacteria</taxon>
        <taxon>Bacillati</taxon>
        <taxon>Bacillota</taxon>
        <taxon>Bacilli</taxon>
        <taxon>Bacillales</taxon>
        <taxon>Paenibacillaceae</taxon>
        <taxon>Paenibacillus</taxon>
    </lineage>
</organism>
<proteinExistence type="predicted"/>
<comment type="caution">
    <text evidence="1">The sequence shown here is derived from an EMBL/GenBank/DDBJ whole genome shotgun (WGS) entry which is preliminary data.</text>
</comment>